<dbReference type="EMBL" id="RQFD01000021">
    <property type="protein sequence ID" value="TGK45529.1"/>
    <property type="molecule type" value="Genomic_DNA"/>
</dbReference>
<accession>A0ABY2KZ43</accession>
<reference evidence="2" key="1">
    <citation type="journal article" date="2019" name="PLoS Negl. Trop. Dis.">
        <title>Revisiting the worldwide diversity of Leptospira species in the environment.</title>
        <authorList>
            <person name="Vincent A.T."/>
            <person name="Schiettekatte O."/>
            <person name="Bourhy P."/>
            <person name="Veyrier F.J."/>
            <person name="Picardeau M."/>
        </authorList>
    </citation>
    <scope>NUCLEOTIDE SEQUENCE [LARGE SCALE GENOMIC DNA]</scope>
    <source>
        <strain evidence="2">201800295</strain>
    </source>
</reference>
<comment type="caution">
    <text evidence="1">The sequence shown here is derived from an EMBL/GenBank/DDBJ whole genome shotgun (WGS) entry which is preliminary data.</text>
</comment>
<gene>
    <name evidence="1" type="ORF">EHQ10_18960</name>
</gene>
<protein>
    <recommendedName>
        <fullName evidence="3">ImmA/IrrE family metallo-endopeptidase</fullName>
    </recommendedName>
</protein>
<proteinExistence type="predicted"/>
<keyword evidence="2" id="KW-1185">Reference proteome</keyword>
<dbReference type="RefSeq" id="WP_135755063.1">
    <property type="nucleotide sequence ID" value="NZ_RQFD01000021.1"/>
</dbReference>
<evidence type="ECO:0008006" key="3">
    <source>
        <dbReference type="Google" id="ProtNLM"/>
    </source>
</evidence>
<sequence length="202" mass="23396">MANNQNALKVKPLSYDIIDHRMAVCLEKAYGQDYLKEFPLNGNHFFEDTMFDKFGFSPDIIETDAYMGAMDPIKKSVILSKRTHDALEQFDPRALFSLLHEFAHASIHAEQVNSMIEDGEENVKFFRKQDIRIFENSEWQANVGAVSFGIPRKLVFDKFRSGETDVRNFLFLGFSYEATSYRIEKLLSIAKKNPYLLERGLF</sequence>
<dbReference type="Proteomes" id="UP000297617">
    <property type="component" value="Unassembled WGS sequence"/>
</dbReference>
<evidence type="ECO:0000313" key="2">
    <source>
        <dbReference type="Proteomes" id="UP000297617"/>
    </source>
</evidence>
<evidence type="ECO:0000313" key="1">
    <source>
        <dbReference type="EMBL" id="TGK45529.1"/>
    </source>
</evidence>
<name>A0ABY2KZ43_9LEPT</name>
<organism evidence="1 2">
    <name type="scientific">Leptospira bouyouniensis</name>
    <dbReference type="NCBI Taxonomy" id="2484911"/>
    <lineage>
        <taxon>Bacteria</taxon>
        <taxon>Pseudomonadati</taxon>
        <taxon>Spirochaetota</taxon>
        <taxon>Spirochaetia</taxon>
        <taxon>Leptospirales</taxon>
        <taxon>Leptospiraceae</taxon>
        <taxon>Leptospira</taxon>
    </lineage>
</organism>